<accession>A0A645IRD5</accession>
<proteinExistence type="predicted"/>
<dbReference type="AlphaFoldDB" id="A0A645IRD5"/>
<dbReference type="EMBL" id="VSSQ01121025">
    <property type="protein sequence ID" value="MPN53666.1"/>
    <property type="molecule type" value="Genomic_DNA"/>
</dbReference>
<sequence>MIEHPAFYQLIIYDNGSKLCIGDTDGIGLKNIAHRIDNLGGQFRIKTNKGYEIFITIPKVESR</sequence>
<dbReference type="InterPro" id="IPR036890">
    <property type="entry name" value="HATPase_C_sf"/>
</dbReference>
<protein>
    <submittedName>
        <fullName evidence="1">Uncharacterized protein</fullName>
    </submittedName>
</protein>
<comment type="caution">
    <text evidence="1">The sequence shown here is derived from an EMBL/GenBank/DDBJ whole genome shotgun (WGS) entry which is preliminary data.</text>
</comment>
<name>A0A645IRD5_9ZZZZ</name>
<reference evidence="1" key="1">
    <citation type="submission" date="2019-08" db="EMBL/GenBank/DDBJ databases">
        <authorList>
            <person name="Kucharzyk K."/>
            <person name="Murdoch R.W."/>
            <person name="Higgins S."/>
            <person name="Loffler F."/>
        </authorList>
    </citation>
    <scope>NUCLEOTIDE SEQUENCE</scope>
</reference>
<evidence type="ECO:0000313" key="1">
    <source>
        <dbReference type="EMBL" id="MPN53666.1"/>
    </source>
</evidence>
<dbReference type="Gene3D" id="3.30.565.10">
    <property type="entry name" value="Histidine kinase-like ATPase, C-terminal domain"/>
    <property type="match status" value="1"/>
</dbReference>
<gene>
    <name evidence="1" type="ORF">SDC9_201330</name>
</gene>
<organism evidence="1">
    <name type="scientific">bioreactor metagenome</name>
    <dbReference type="NCBI Taxonomy" id="1076179"/>
    <lineage>
        <taxon>unclassified sequences</taxon>
        <taxon>metagenomes</taxon>
        <taxon>ecological metagenomes</taxon>
    </lineage>
</organism>